<keyword evidence="4" id="KW-1185">Reference proteome</keyword>
<keyword evidence="2" id="KW-0472">Membrane</keyword>
<organism evidence="3 4">
    <name type="scientific">Azotobacter bryophylli</name>
    <dbReference type="NCBI Taxonomy" id="1986537"/>
    <lineage>
        <taxon>Bacteria</taxon>
        <taxon>Pseudomonadati</taxon>
        <taxon>Pseudomonadota</taxon>
        <taxon>Gammaproteobacteria</taxon>
        <taxon>Pseudomonadales</taxon>
        <taxon>Pseudomonadaceae</taxon>
        <taxon>Azotobacter</taxon>
    </lineage>
</organism>
<keyword evidence="2" id="KW-1133">Transmembrane helix</keyword>
<reference evidence="4" key="1">
    <citation type="journal article" date="2019" name="Int. J. Syst. Evol. Microbiol.">
        <title>The Global Catalogue of Microorganisms (GCM) 10K type strain sequencing project: providing services to taxonomists for standard genome sequencing and annotation.</title>
        <authorList>
            <consortium name="The Broad Institute Genomics Platform"/>
            <consortium name="The Broad Institute Genome Sequencing Center for Infectious Disease"/>
            <person name="Wu L."/>
            <person name="Ma J."/>
        </authorList>
    </citation>
    <scope>NUCLEOTIDE SEQUENCE [LARGE SCALE GENOMIC DNA]</scope>
    <source>
        <strain evidence="4">KCTC 62195</strain>
    </source>
</reference>
<sequence length="161" mass="17395">MSLADLIPVQFRLLAAVGIALVLLLVGAGLVWWGLSPRIGLQSARAEHAEQALADSQQLVERQADVLAEQQKQIGQITALDQRMRALEQTITRNAQAQNRALEELKRHDQAVADYLATVVPAALGRLYERPETTDPAAYHSPDQLPADPVPTTGAAGPAHQ</sequence>
<dbReference type="Proteomes" id="UP001595457">
    <property type="component" value="Unassembled WGS sequence"/>
</dbReference>
<evidence type="ECO:0000256" key="2">
    <source>
        <dbReference type="SAM" id="Phobius"/>
    </source>
</evidence>
<protein>
    <submittedName>
        <fullName evidence="3">Uncharacterized protein</fullName>
    </submittedName>
</protein>
<feature type="transmembrane region" description="Helical" evidence="2">
    <location>
        <begin position="12"/>
        <end position="35"/>
    </location>
</feature>
<gene>
    <name evidence="3" type="ORF">ACFOJE_21120</name>
</gene>
<accession>A0ABV7B1T2</accession>
<evidence type="ECO:0000313" key="4">
    <source>
        <dbReference type="Proteomes" id="UP001595457"/>
    </source>
</evidence>
<dbReference type="EMBL" id="JBHRSJ010000036">
    <property type="protein sequence ID" value="MFC2974697.1"/>
    <property type="molecule type" value="Genomic_DNA"/>
</dbReference>
<dbReference type="RefSeq" id="WP_377816966.1">
    <property type="nucleotide sequence ID" value="NZ_JBHRSJ010000036.1"/>
</dbReference>
<keyword evidence="2" id="KW-0812">Transmembrane</keyword>
<name>A0ABV7B1T2_9GAMM</name>
<feature type="region of interest" description="Disordered" evidence="1">
    <location>
        <begin position="133"/>
        <end position="161"/>
    </location>
</feature>
<proteinExistence type="predicted"/>
<evidence type="ECO:0000313" key="3">
    <source>
        <dbReference type="EMBL" id="MFC2974697.1"/>
    </source>
</evidence>
<comment type="caution">
    <text evidence="3">The sequence shown here is derived from an EMBL/GenBank/DDBJ whole genome shotgun (WGS) entry which is preliminary data.</text>
</comment>
<evidence type="ECO:0000256" key="1">
    <source>
        <dbReference type="SAM" id="MobiDB-lite"/>
    </source>
</evidence>